<evidence type="ECO:0000256" key="2">
    <source>
        <dbReference type="ARBA" id="ARBA00011900"/>
    </source>
</evidence>
<dbReference type="InterPro" id="IPR029063">
    <property type="entry name" value="SAM-dependent_MTases_sf"/>
</dbReference>
<dbReference type="Pfam" id="PF22837">
    <property type="entry name" value="M_Eco57I_C"/>
    <property type="match status" value="1"/>
</dbReference>
<dbReference type="Gene3D" id="3.40.50.150">
    <property type="entry name" value="Vaccinia Virus protein VP39"/>
    <property type="match status" value="1"/>
</dbReference>
<dbReference type="GO" id="GO:0032259">
    <property type="term" value="P:methylation"/>
    <property type="evidence" value="ECO:0007669"/>
    <property type="project" value="UniProtKB-KW"/>
</dbReference>
<dbReference type="GO" id="GO:0003676">
    <property type="term" value="F:nucleic acid binding"/>
    <property type="evidence" value="ECO:0007669"/>
    <property type="project" value="InterPro"/>
</dbReference>
<dbReference type="PANTHER" id="PTHR33841:SF5">
    <property type="entry name" value="DNA METHYLASE (MODIFICATION METHYLASE) (METHYLTRANSFERASE)-RELATED"/>
    <property type="match status" value="1"/>
</dbReference>
<dbReference type="SUPFAM" id="SSF53335">
    <property type="entry name" value="S-adenosyl-L-methionine-dependent methyltransferases"/>
    <property type="match status" value="1"/>
</dbReference>
<evidence type="ECO:0000256" key="1">
    <source>
        <dbReference type="ARBA" id="ARBA00006594"/>
    </source>
</evidence>
<dbReference type="InterPro" id="IPR050953">
    <property type="entry name" value="N4_N6_ade-DNA_methylase"/>
</dbReference>
<reference evidence="9 10" key="1">
    <citation type="journal article" date="2014" name="Nature">
        <title>An environmental bacterial taxon with a large and distinct metabolic repertoire.</title>
        <authorList>
            <person name="Wilson M.C."/>
            <person name="Mori T."/>
            <person name="Ruckert C."/>
            <person name="Uria A.R."/>
            <person name="Helf M.J."/>
            <person name="Takada K."/>
            <person name="Gernert C."/>
            <person name="Steffens U.A."/>
            <person name="Heycke N."/>
            <person name="Schmitt S."/>
            <person name="Rinke C."/>
            <person name="Helfrich E.J."/>
            <person name="Brachmann A.O."/>
            <person name="Gurgui C."/>
            <person name="Wakimoto T."/>
            <person name="Kracht M."/>
            <person name="Crusemann M."/>
            <person name="Hentschel U."/>
            <person name="Abe I."/>
            <person name="Matsunaga S."/>
            <person name="Kalinowski J."/>
            <person name="Takeyama H."/>
            <person name="Piel J."/>
        </authorList>
    </citation>
    <scope>NUCLEOTIDE SEQUENCE [LARGE SCALE GENOMIC DNA]</scope>
    <source>
        <strain evidence="10">TSY1</strain>
    </source>
</reference>
<evidence type="ECO:0000256" key="3">
    <source>
        <dbReference type="ARBA" id="ARBA00022603"/>
    </source>
</evidence>
<proteinExistence type="inferred from homology"/>
<keyword evidence="5" id="KW-0949">S-adenosyl-L-methionine</keyword>
<dbReference type="Proteomes" id="UP000019141">
    <property type="component" value="Unassembled WGS sequence"/>
</dbReference>
<comment type="similarity">
    <text evidence="1">Belongs to the N(4)/N(6)-methyltransferase family.</text>
</comment>
<comment type="caution">
    <text evidence="9">The sequence shown here is derived from an EMBL/GenBank/DDBJ whole genome shotgun (WGS) entry which is preliminary data.</text>
</comment>
<organism evidence="9 10">
    <name type="scientific">Entotheonella factor</name>
    <dbReference type="NCBI Taxonomy" id="1429438"/>
    <lineage>
        <taxon>Bacteria</taxon>
        <taxon>Pseudomonadati</taxon>
        <taxon>Nitrospinota/Tectimicrobiota group</taxon>
        <taxon>Candidatus Tectimicrobiota</taxon>
        <taxon>Candidatus Entotheonellia</taxon>
        <taxon>Candidatus Entotheonellales</taxon>
        <taxon>Candidatus Entotheonellaceae</taxon>
        <taxon>Candidatus Entotheonella</taxon>
    </lineage>
</organism>
<evidence type="ECO:0000259" key="7">
    <source>
        <dbReference type="Pfam" id="PF07669"/>
    </source>
</evidence>
<keyword evidence="4" id="KW-0808">Transferase</keyword>
<feature type="domain" description="Type II methyltransferase M.TaqI-like" evidence="7">
    <location>
        <begin position="102"/>
        <end position="203"/>
    </location>
</feature>
<evidence type="ECO:0000313" key="9">
    <source>
        <dbReference type="EMBL" id="ETX02477.1"/>
    </source>
</evidence>
<evidence type="ECO:0000256" key="4">
    <source>
        <dbReference type="ARBA" id="ARBA00022679"/>
    </source>
</evidence>
<name>W4LYM6_ENTF1</name>
<keyword evidence="10" id="KW-1185">Reference proteome</keyword>
<protein>
    <recommendedName>
        <fullName evidence="2">site-specific DNA-methyltransferase (adenine-specific)</fullName>
        <ecNumber evidence="2">2.1.1.72</ecNumber>
    </recommendedName>
</protein>
<dbReference type="GO" id="GO:0006304">
    <property type="term" value="P:DNA modification"/>
    <property type="evidence" value="ECO:0007669"/>
    <property type="project" value="InterPro"/>
</dbReference>
<dbReference type="InterPro" id="IPR054520">
    <property type="entry name" value="M_Eco57I_C"/>
</dbReference>
<dbReference type="InterPro" id="IPR002052">
    <property type="entry name" value="DNA_methylase_N6_adenine_CS"/>
</dbReference>
<gene>
    <name evidence="9" type="ORF">ETSY1_03405</name>
</gene>
<evidence type="ECO:0000256" key="5">
    <source>
        <dbReference type="ARBA" id="ARBA00022691"/>
    </source>
</evidence>
<dbReference type="GO" id="GO:0009007">
    <property type="term" value="F:site-specific DNA-methyltransferase (adenine-specific) activity"/>
    <property type="evidence" value="ECO:0007669"/>
    <property type="project" value="UniProtKB-EC"/>
</dbReference>
<dbReference type="PROSITE" id="PS00092">
    <property type="entry name" value="N6_MTASE"/>
    <property type="match status" value="1"/>
</dbReference>
<dbReference type="InterPro" id="IPR011639">
    <property type="entry name" value="MethylTrfase_TaqI-like_dom"/>
</dbReference>
<dbReference type="AlphaFoldDB" id="W4LYM6"/>
<keyword evidence="3" id="KW-0489">Methyltransferase</keyword>
<accession>W4LYM6</accession>
<dbReference type="EMBL" id="AZHW01000140">
    <property type="protein sequence ID" value="ETX02477.1"/>
    <property type="molecule type" value="Genomic_DNA"/>
</dbReference>
<dbReference type="PRINTS" id="PR00507">
    <property type="entry name" value="N12N6MTFRASE"/>
</dbReference>
<sequence>MKNSLKAQGFVRTPPSIAALLARWALRAPTDHILDAGFGEGVFLVESAKRLLELGTALPDLQDQLHGVDSHPDAVASLQRTFRSFGLPSELPGVFVGDLFESEFPQIDGLIGNPPYVRRWWQKDVDALQLLAEQVPEVGQFSRLTDLACYFIIYAARFLKPRGRLALIVSDSWLDMRYGTAFKAYLLRSFQIRAMIGFQSQVFPDVLVRPVVILAEKRPSPRAPGRKQVAFVSLNGRLPKAIPLDPCRLLTHDEMAVSGTVARMQDLQPQSKWTSLLYAPKAYADLLTHPLMTPLASLAQARIGLQSFAKMFYIVPRETQQRWGLEQRWLLPMALSPKDFDDPLLAPDTSVRHYVVACHRDKAQLKGTRILNYIEHWERQVLNPRGLARPVIGVQNLPRVRKTRRDPWYNLVDDLTRRGTAPVLLPRRIYQRYRVVWNQAGWVAGENFIEVLPQPHVPLEPLLAVLNAGVSEMALRVSAHVYGGGVYNLSPGSVGDVPVVDVGQLSDGQQAQLAAAYRAFLRSKGKDRSELDDAVLDVLDLPSTFAASLGGALDRMQHLSDAVLEPIAVDPSEGNTWPEELRLL</sequence>
<dbReference type="HOGENOM" id="CLU_466674_0_0_7"/>
<evidence type="ECO:0000259" key="8">
    <source>
        <dbReference type="Pfam" id="PF22837"/>
    </source>
</evidence>
<evidence type="ECO:0000256" key="6">
    <source>
        <dbReference type="ARBA" id="ARBA00047942"/>
    </source>
</evidence>
<dbReference type="EC" id="2.1.1.72" evidence="2"/>
<comment type="catalytic activity">
    <reaction evidence="6">
        <text>a 2'-deoxyadenosine in DNA + S-adenosyl-L-methionine = an N(6)-methyl-2'-deoxyadenosine in DNA + S-adenosyl-L-homocysteine + H(+)</text>
        <dbReference type="Rhea" id="RHEA:15197"/>
        <dbReference type="Rhea" id="RHEA-COMP:12418"/>
        <dbReference type="Rhea" id="RHEA-COMP:12419"/>
        <dbReference type="ChEBI" id="CHEBI:15378"/>
        <dbReference type="ChEBI" id="CHEBI:57856"/>
        <dbReference type="ChEBI" id="CHEBI:59789"/>
        <dbReference type="ChEBI" id="CHEBI:90615"/>
        <dbReference type="ChEBI" id="CHEBI:90616"/>
        <dbReference type="EC" id="2.1.1.72"/>
    </reaction>
</comment>
<feature type="domain" description="Type II methyltransferase M.Eco57I C-terminal" evidence="8">
    <location>
        <begin position="403"/>
        <end position="519"/>
    </location>
</feature>
<dbReference type="PANTHER" id="PTHR33841">
    <property type="entry name" value="DNA METHYLTRANSFERASE YEEA-RELATED"/>
    <property type="match status" value="1"/>
</dbReference>
<evidence type="ECO:0000313" key="10">
    <source>
        <dbReference type="Proteomes" id="UP000019141"/>
    </source>
</evidence>
<dbReference type="Pfam" id="PF07669">
    <property type="entry name" value="Eco57I"/>
    <property type="match status" value="1"/>
</dbReference>